<dbReference type="GO" id="GO:0019005">
    <property type="term" value="C:SCF ubiquitin ligase complex"/>
    <property type="evidence" value="ECO:0007669"/>
    <property type="project" value="TreeGrafter"/>
</dbReference>
<accession>A0A8K0IAD7</accession>
<evidence type="ECO:0000313" key="2">
    <source>
        <dbReference type="EMBL" id="KAG1346738.1"/>
    </source>
</evidence>
<dbReference type="FunFam" id="1.20.1280.50:FF:000023">
    <property type="entry name" value="F-box/LRR-repeat protein 4"/>
    <property type="match status" value="1"/>
</dbReference>
<dbReference type="Gene3D" id="3.80.10.10">
    <property type="entry name" value="Ribonuclease Inhibitor"/>
    <property type="match status" value="1"/>
</dbReference>
<reference evidence="2" key="1">
    <citation type="journal article" date="2017" name="Gigascience">
        <title>The genome draft of coconut (Cocos nucifera).</title>
        <authorList>
            <person name="Xiao Y."/>
            <person name="Xu P."/>
            <person name="Fan H."/>
            <person name="Baudouin L."/>
            <person name="Xia W."/>
            <person name="Bocs S."/>
            <person name="Xu J."/>
            <person name="Li Q."/>
            <person name="Guo A."/>
            <person name="Zhou L."/>
            <person name="Li J."/>
            <person name="Wu Y."/>
            <person name="Ma Z."/>
            <person name="Armero A."/>
            <person name="Issali A.E."/>
            <person name="Liu N."/>
            <person name="Peng M."/>
            <person name="Yang Y."/>
        </authorList>
    </citation>
    <scope>NUCLEOTIDE SEQUENCE</scope>
    <source>
        <tissue evidence="2">Spear leaf of Hainan Tall coconut</tissue>
    </source>
</reference>
<evidence type="ECO:0000313" key="3">
    <source>
        <dbReference type="Proteomes" id="UP000797356"/>
    </source>
</evidence>
<dbReference type="EMBL" id="CM017877">
    <property type="protein sequence ID" value="KAG1346738.1"/>
    <property type="molecule type" value="Genomic_DNA"/>
</dbReference>
<dbReference type="InterPro" id="IPR041567">
    <property type="entry name" value="COI1_F-box"/>
</dbReference>
<proteinExistence type="predicted"/>
<dbReference type="SUPFAM" id="SSF52047">
    <property type="entry name" value="RNI-like"/>
    <property type="match status" value="1"/>
</dbReference>
<gene>
    <name evidence="2" type="ORF">COCNU_06G005670</name>
</gene>
<protein>
    <submittedName>
        <fullName evidence="2">F-box/LRR-repeat MAX2</fullName>
    </submittedName>
</protein>
<organism evidence="2 3">
    <name type="scientific">Cocos nucifera</name>
    <name type="common">Coconut palm</name>
    <dbReference type="NCBI Taxonomy" id="13894"/>
    <lineage>
        <taxon>Eukaryota</taxon>
        <taxon>Viridiplantae</taxon>
        <taxon>Streptophyta</taxon>
        <taxon>Embryophyta</taxon>
        <taxon>Tracheophyta</taxon>
        <taxon>Spermatophyta</taxon>
        <taxon>Magnoliopsida</taxon>
        <taxon>Liliopsida</taxon>
        <taxon>Arecaceae</taxon>
        <taxon>Arecoideae</taxon>
        <taxon>Cocoseae</taxon>
        <taxon>Attaleinae</taxon>
        <taxon>Cocos</taxon>
    </lineage>
</organism>
<dbReference type="PANTHER" id="PTHR13318">
    <property type="entry name" value="PARTNER OF PAIRED, ISOFORM B-RELATED"/>
    <property type="match status" value="1"/>
</dbReference>
<dbReference type="Gene3D" id="1.20.1280.50">
    <property type="match status" value="1"/>
</dbReference>
<comment type="caution">
    <text evidence="2">The sequence shown here is derived from an EMBL/GenBank/DDBJ whole genome shotgun (WGS) entry which is preliminary data.</text>
</comment>
<dbReference type="SUPFAM" id="SSF81383">
    <property type="entry name" value="F-box domain"/>
    <property type="match status" value="1"/>
</dbReference>
<dbReference type="CDD" id="cd22159">
    <property type="entry name" value="F-box_AtTIR1-like"/>
    <property type="match status" value="1"/>
</dbReference>
<feature type="domain" description="COI1 F-box" evidence="1">
    <location>
        <begin position="12"/>
        <end position="49"/>
    </location>
</feature>
<dbReference type="OrthoDB" id="550575at2759"/>
<name>A0A8K0IAD7_COCNU</name>
<sequence>MAGGGETHLHDLPEAILSNLFALVEDTRTRNRMALVCRRWCTMERFTRSSLCLRGNVRDLFLLPTCFASVTHLDLSHLSPWGHPFLLHHHHQREHPTAEEQHHHHLIALLLRRAFPNLTSLTVYARHPSTLQALAPQWPGLRHAKLVRWHQRPPHHPHGADLAPLLAACPSLDSLDLSQFYCWAEDVPAALHAFPATAASLARLDLLRPVAEGFRASELVPISAACPNLRHLLAPCAFDPRYIDAIGDEALVAVAANCPRLSLLHLADPSAVFPAAHASVAHPDAEGFAPQDARITAAGLEVLFAALPLLEDLAMDLCQNVRDAGPALETLSERCPRIESLRLGGFHGVCRGAGLHLDGVAVCGRLESLCIKNSADLTDASLVAIARGCSRLSKLEIHGCKRVTESGLKKMTGMLRSTLVDVGISRCEHLDAPHSLRAVEPIRDRIKRLHIDYIWAGQEFERLPDSLLAAAGDDFELNELEKDIELEAREESDTIDIDFLDVENSPGDSLTMTCRCSEAAGDHRAGNSCSSSRNGIGTFWCREWKQLRHLSLWVPAGELLIPLVDAGLESCPELEEICIKVEGDCRTCPMPAQEVFGLSSLAFYPKLSMMKLDCSDVVGYALTAPRGRKDLSSWERFYLHGMGDLNLYEFDYWPPQDRDVNQRSLFLPAAGLLQECITLRKLFIHGTANEHFMRFFLAMPNLRDVQLREDYYPAPEYDMSTEIRADSCSRFEDALRRRPIPD</sequence>
<dbReference type="GO" id="GO:0031146">
    <property type="term" value="P:SCF-dependent proteasomal ubiquitin-dependent protein catabolic process"/>
    <property type="evidence" value="ECO:0007669"/>
    <property type="project" value="TreeGrafter"/>
</dbReference>
<dbReference type="InterPro" id="IPR036047">
    <property type="entry name" value="F-box-like_dom_sf"/>
</dbReference>
<evidence type="ECO:0000259" key="1">
    <source>
        <dbReference type="Pfam" id="PF18511"/>
    </source>
</evidence>
<dbReference type="Pfam" id="PF18511">
    <property type="entry name" value="F-box_5"/>
    <property type="match status" value="1"/>
</dbReference>
<reference evidence="2" key="2">
    <citation type="submission" date="2019-07" db="EMBL/GenBank/DDBJ databases">
        <authorList>
            <person name="Yang Y."/>
            <person name="Bocs S."/>
            <person name="Baudouin L."/>
        </authorList>
    </citation>
    <scope>NUCLEOTIDE SEQUENCE</scope>
    <source>
        <tissue evidence="2">Spear leaf of Hainan Tall coconut</tissue>
    </source>
</reference>
<keyword evidence="3" id="KW-1185">Reference proteome</keyword>
<dbReference type="AlphaFoldDB" id="A0A8K0IAD7"/>
<dbReference type="Proteomes" id="UP000797356">
    <property type="component" value="Chromosome 6"/>
</dbReference>
<dbReference type="GO" id="GO:0005634">
    <property type="term" value="C:nucleus"/>
    <property type="evidence" value="ECO:0007669"/>
    <property type="project" value="TreeGrafter"/>
</dbReference>
<dbReference type="InterPro" id="IPR006553">
    <property type="entry name" value="Leu-rich_rpt_Cys-con_subtyp"/>
</dbReference>
<dbReference type="InterPro" id="IPR032675">
    <property type="entry name" value="LRR_dom_sf"/>
</dbReference>
<dbReference type="PANTHER" id="PTHR13318:SF148">
    <property type="entry name" value="F-BOX PROTEIN MAX2"/>
    <property type="match status" value="1"/>
</dbReference>
<dbReference type="SMART" id="SM00367">
    <property type="entry name" value="LRR_CC"/>
    <property type="match status" value="3"/>
</dbReference>